<keyword evidence="1" id="KW-0805">Transcription regulation</keyword>
<evidence type="ECO:0000256" key="3">
    <source>
        <dbReference type="ARBA" id="ARBA00023163"/>
    </source>
</evidence>
<evidence type="ECO:0000256" key="1">
    <source>
        <dbReference type="ARBA" id="ARBA00023015"/>
    </source>
</evidence>
<dbReference type="STRING" id="1884381.SAMN05518846_121104"/>
<evidence type="ECO:0000313" key="5">
    <source>
        <dbReference type="EMBL" id="SFK85013.1"/>
    </source>
</evidence>
<dbReference type="AlphaFoldDB" id="A0A1I4CW43"/>
<dbReference type="RefSeq" id="WP_092275932.1">
    <property type="nucleotide sequence ID" value="NZ_FORT01000021.1"/>
</dbReference>
<dbReference type="CDD" id="cd02209">
    <property type="entry name" value="cupin_XRE_C"/>
    <property type="match status" value="1"/>
</dbReference>
<accession>A0A1I4CW43</accession>
<gene>
    <name evidence="5" type="ORF">SAMN05518846_121104</name>
</gene>
<dbReference type="Proteomes" id="UP000198915">
    <property type="component" value="Unassembled WGS sequence"/>
</dbReference>
<dbReference type="SMART" id="SM00530">
    <property type="entry name" value="HTH_XRE"/>
    <property type="match status" value="1"/>
</dbReference>
<dbReference type="Pfam" id="PF07883">
    <property type="entry name" value="Cupin_2"/>
    <property type="match status" value="1"/>
</dbReference>
<sequence>MDSIHIRIGHNLQRIRKQRGLSLDKVASATHVSKGMLHQIERGEVTPTVTTVWKIATGLNISFSSLLKEEKTAVSIVIPGLQPDITEDEGRCKVYLLFPFDPQTLMEIFTIVLSPGANYCSSPHNDGVLEYITVQSGSFTIQVKEEIYSLGKGEAIRFTGNVPHCYKNLSAQETTIQVIMHYPEA</sequence>
<keyword evidence="6" id="KW-1185">Reference proteome</keyword>
<organism evidence="5 6">
    <name type="scientific">Brevibacillus centrosporus</name>
    <dbReference type="NCBI Taxonomy" id="54910"/>
    <lineage>
        <taxon>Bacteria</taxon>
        <taxon>Bacillati</taxon>
        <taxon>Bacillota</taxon>
        <taxon>Bacilli</taxon>
        <taxon>Bacillales</taxon>
        <taxon>Paenibacillaceae</taxon>
        <taxon>Brevibacillus</taxon>
    </lineage>
</organism>
<dbReference type="InterPro" id="IPR050807">
    <property type="entry name" value="TransReg_Diox_bact_type"/>
</dbReference>
<dbReference type="SUPFAM" id="SSF47413">
    <property type="entry name" value="lambda repressor-like DNA-binding domains"/>
    <property type="match status" value="1"/>
</dbReference>
<dbReference type="GO" id="GO:0005829">
    <property type="term" value="C:cytosol"/>
    <property type="evidence" value="ECO:0007669"/>
    <property type="project" value="TreeGrafter"/>
</dbReference>
<dbReference type="Pfam" id="PF01381">
    <property type="entry name" value="HTH_3"/>
    <property type="match status" value="1"/>
</dbReference>
<evidence type="ECO:0000256" key="2">
    <source>
        <dbReference type="ARBA" id="ARBA00023125"/>
    </source>
</evidence>
<evidence type="ECO:0000313" key="6">
    <source>
        <dbReference type="Proteomes" id="UP000198915"/>
    </source>
</evidence>
<dbReference type="EMBL" id="FORT01000021">
    <property type="protein sequence ID" value="SFK85013.1"/>
    <property type="molecule type" value="Genomic_DNA"/>
</dbReference>
<reference evidence="6" key="1">
    <citation type="submission" date="2016-10" db="EMBL/GenBank/DDBJ databases">
        <authorList>
            <person name="Varghese N."/>
            <person name="Submissions S."/>
        </authorList>
    </citation>
    <scope>NUCLEOTIDE SEQUENCE [LARGE SCALE GENOMIC DNA]</scope>
    <source>
        <strain evidence="6">OK042</strain>
    </source>
</reference>
<keyword evidence="3" id="KW-0804">Transcription</keyword>
<dbReference type="GO" id="GO:0003677">
    <property type="term" value="F:DNA binding"/>
    <property type="evidence" value="ECO:0007669"/>
    <property type="project" value="UniProtKB-KW"/>
</dbReference>
<dbReference type="PANTHER" id="PTHR46797:SF23">
    <property type="entry name" value="HTH-TYPE TRANSCRIPTIONAL REGULATOR SUTR"/>
    <property type="match status" value="1"/>
</dbReference>
<dbReference type="GO" id="GO:0003700">
    <property type="term" value="F:DNA-binding transcription factor activity"/>
    <property type="evidence" value="ECO:0007669"/>
    <property type="project" value="TreeGrafter"/>
</dbReference>
<dbReference type="InterPro" id="IPR010982">
    <property type="entry name" value="Lambda_DNA-bd_dom_sf"/>
</dbReference>
<feature type="domain" description="HTH cro/C1-type" evidence="4">
    <location>
        <begin position="12"/>
        <end position="66"/>
    </location>
</feature>
<dbReference type="Gene3D" id="1.10.260.40">
    <property type="entry name" value="lambda repressor-like DNA-binding domains"/>
    <property type="match status" value="1"/>
</dbReference>
<keyword evidence="2" id="KW-0238">DNA-binding</keyword>
<dbReference type="Gene3D" id="2.60.120.10">
    <property type="entry name" value="Jelly Rolls"/>
    <property type="match status" value="1"/>
</dbReference>
<dbReference type="InterPro" id="IPR013096">
    <property type="entry name" value="Cupin_2"/>
</dbReference>
<dbReference type="SUPFAM" id="SSF51182">
    <property type="entry name" value="RmlC-like cupins"/>
    <property type="match status" value="1"/>
</dbReference>
<dbReference type="CDD" id="cd00093">
    <property type="entry name" value="HTH_XRE"/>
    <property type="match status" value="1"/>
</dbReference>
<name>A0A1I4CW43_9BACL</name>
<dbReference type="PROSITE" id="PS50943">
    <property type="entry name" value="HTH_CROC1"/>
    <property type="match status" value="1"/>
</dbReference>
<dbReference type="InterPro" id="IPR001387">
    <property type="entry name" value="Cro/C1-type_HTH"/>
</dbReference>
<dbReference type="InterPro" id="IPR014710">
    <property type="entry name" value="RmlC-like_jellyroll"/>
</dbReference>
<dbReference type="InterPro" id="IPR011051">
    <property type="entry name" value="RmlC_Cupin_sf"/>
</dbReference>
<dbReference type="PANTHER" id="PTHR46797">
    <property type="entry name" value="HTH-TYPE TRANSCRIPTIONAL REGULATOR"/>
    <property type="match status" value="1"/>
</dbReference>
<evidence type="ECO:0000259" key="4">
    <source>
        <dbReference type="PROSITE" id="PS50943"/>
    </source>
</evidence>
<protein>
    <submittedName>
        <fullName evidence="5">Transcriptional regulator, XRE family with cupin sensor</fullName>
    </submittedName>
</protein>
<proteinExistence type="predicted"/>